<keyword evidence="5" id="KW-0460">Magnesium</keyword>
<keyword evidence="6" id="KW-0229">DNA integration</keyword>
<keyword evidence="3" id="KW-0255">Endonuclease</keyword>
<dbReference type="InterPro" id="IPR039537">
    <property type="entry name" value="Retrotran_Ty1/copia-like"/>
</dbReference>
<evidence type="ECO:0000256" key="9">
    <source>
        <dbReference type="ARBA" id="ARBA00023172"/>
    </source>
</evidence>
<evidence type="ECO:0000256" key="1">
    <source>
        <dbReference type="ARBA" id="ARBA00022722"/>
    </source>
</evidence>
<keyword evidence="2" id="KW-0479">Metal-binding</keyword>
<dbReference type="PANTHER" id="PTHR42648:SF11">
    <property type="entry name" value="TRANSPOSON TY4-P GAG-POL POLYPROTEIN"/>
    <property type="match status" value="1"/>
</dbReference>
<keyword evidence="8" id="KW-0239">DNA-directed DNA polymerase</keyword>
<dbReference type="SUPFAM" id="SSF53098">
    <property type="entry name" value="Ribonuclease H-like"/>
    <property type="match status" value="1"/>
</dbReference>
<dbReference type="PROSITE" id="PS50994">
    <property type="entry name" value="INTEGRASE"/>
    <property type="match status" value="1"/>
</dbReference>
<keyword evidence="12" id="KW-1185">Reference proteome</keyword>
<evidence type="ECO:0000313" key="12">
    <source>
        <dbReference type="Proteomes" id="UP001159363"/>
    </source>
</evidence>
<dbReference type="EMBL" id="JARBHB010000010">
    <property type="protein sequence ID" value="KAJ8874771.1"/>
    <property type="molecule type" value="Genomic_DNA"/>
</dbReference>
<proteinExistence type="predicted"/>
<keyword evidence="8" id="KW-0808">Transferase</keyword>
<evidence type="ECO:0000256" key="8">
    <source>
        <dbReference type="ARBA" id="ARBA00022932"/>
    </source>
</evidence>
<dbReference type="Gene3D" id="3.30.420.10">
    <property type="entry name" value="Ribonuclease H-like superfamily/Ribonuclease H"/>
    <property type="match status" value="1"/>
</dbReference>
<organism evidence="11 12">
    <name type="scientific">Dryococelus australis</name>
    <dbReference type="NCBI Taxonomy" id="614101"/>
    <lineage>
        <taxon>Eukaryota</taxon>
        <taxon>Metazoa</taxon>
        <taxon>Ecdysozoa</taxon>
        <taxon>Arthropoda</taxon>
        <taxon>Hexapoda</taxon>
        <taxon>Insecta</taxon>
        <taxon>Pterygota</taxon>
        <taxon>Neoptera</taxon>
        <taxon>Polyneoptera</taxon>
        <taxon>Phasmatodea</taxon>
        <taxon>Verophasmatodea</taxon>
        <taxon>Anareolatae</taxon>
        <taxon>Phasmatidae</taxon>
        <taxon>Eurycanthinae</taxon>
        <taxon>Dryococelus</taxon>
    </lineage>
</organism>
<evidence type="ECO:0000259" key="10">
    <source>
        <dbReference type="PROSITE" id="PS50994"/>
    </source>
</evidence>
<gene>
    <name evidence="11" type="ORF">PR048_025637</name>
</gene>
<evidence type="ECO:0000313" key="11">
    <source>
        <dbReference type="EMBL" id="KAJ8874771.1"/>
    </source>
</evidence>
<keyword evidence="4" id="KW-0378">Hydrolase</keyword>
<evidence type="ECO:0000256" key="7">
    <source>
        <dbReference type="ARBA" id="ARBA00022918"/>
    </source>
</evidence>
<evidence type="ECO:0000256" key="3">
    <source>
        <dbReference type="ARBA" id="ARBA00022759"/>
    </source>
</evidence>
<dbReference type="InterPro" id="IPR001584">
    <property type="entry name" value="Integrase_cat-core"/>
</dbReference>
<dbReference type="PANTHER" id="PTHR42648">
    <property type="entry name" value="TRANSPOSASE, PUTATIVE-RELATED"/>
    <property type="match status" value="1"/>
</dbReference>
<feature type="domain" description="Integrase catalytic" evidence="10">
    <location>
        <begin position="330"/>
        <end position="437"/>
    </location>
</feature>
<name>A0ABQ9GRU6_9NEOP</name>
<evidence type="ECO:0000256" key="4">
    <source>
        <dbReference type="ARBA" id="ARBA00022801"/>
    </source>
</evidence>
<evidence type="ECO:0000256" key="5">
    <source>
        <dbReference type="ARBA" id="ARBA00022842"/>
    </source>
</evidence>
<sequence length="504" mass="57655">MEEEVVKCDCKGGRKQSHNLKVERKVAALSAGVHKTGTIAEPFDGTGYIFWKRKIILILEQSHVAEVLMKKPFKEEKELKEYKMSDIKARNIITQCLADNVLSCDSISDAEIITLLRLSMPECYDTVKRVIDIIFSEHPDVDLHNVMNALFQELWQSDKKKSECKFSLRKLNVSSTNVHQRCEPDCGTTFVAANRDQNVNKQCLVGVHLQAHMSGTVKLTSREGKPITIKDVPSCDNLEFNLLSVKKIESHSFKVLFDNAEVKILNKNSTVVVTGNVIGNLYMIKFQMDISTALTMSNEHLIHRRMCHSYSFSPNFFGKQTRKSFKSLTLEKKPTKILKVGSSNVIGPITPPTYDSKRYIVTLIDHFSYFAVVYLLSYKSECPEKFEEYEAMITAKFGTRISRICCENGGEYSSRLFIEFRKTKGIQVEYTIPRNPECMLLESKVENTFWGEAVCAATYVLNRIPTRTLKEGCPAVVVTVIQRRLTFWKRYFMPIFQKKMSKES</sequence>
<protein>
    <recommendedName>
        <fullName evidence="10">Integrase catalytic domain-containing protein</fullName>
    </recommendedName>
</protein>
<dbReference type="InterPro" id="IPR012337">
    <property type="entry name" value="RNaseH-like_sf"/>
</dbReference>
<reference evidence="11 12" key="1">
    <citation type="submission" date="2023-02" db="EMBL/GenBank/DDBJ databases">
        <title>LHISI_Scaffold_Assembly.</title>
        <authorList>
            <person name="Stuart O.P."/>
            <person name="Cleave R."/>
            <person name="Magrath M.J.L."/>
            <person name="Mikheyev A.S."/>
        </authorList>
    </citation>
    <scope>NUCLEOTIDE SEQUENCE [LARGE SCALE GENOMIC DNA]</scope>
    <source>
        <strain evidence="11">Daus_M_001</strain>
        <tissue evidence="11">Leg muscle</tissue>
    </source>
</reference>
<keyword evidence="1" id="KW-0540">Nuclease</keyword>
<comment type="caution">
    <text evidence="11">The sequence shown here is derived from an EMBL/GenBank/DDBJ whole genome shotgun (WGS) entry which is preliminary data.</text>
</comment>
<dbReference type="Proteomes" id="UP001159363">
    <property type="component" value="Chromosome 9"/>
</dbReference>
<accession>A0ABQ9GRU6</accession>
<keyword evidence="8" id="KW-0548">Nucleotidyltransferase</keyword>
<evidence type="ECO:0000256" key="2">
    <source>
        <dbReference type="ARBA" id="ARBA00022723"/>
    </source>
</evidence>
<dbReference type="InterPro" id="IPR036397">
    <property type="entry name" value="RNaseH_sf"/>
</dbReference>
<keyword evidence="7" id="KW-0695">RNA-directed DNA polymerase</keyword>
<evidence type="ECO:0000256" key="6">
    <source>
        <dbReference type="ARBA" id="ARBA00022908"/>
    </source>
</evidence>
<keyword evidence="9" id="KW-0233">DNA recombination</keyword>